<organism evidence="4 5">
    <name type="scientific">Myroides odoratus</name>
    <name type="common">Flavobacterium odoratum</name>
    <dbReference type="NCBI Taxonomy" id="256"/>
    <lineage>
        <taxon>Bacteria</taxon>
        <taxon>Pseudomonadati</taxon>
        <taxon>Bacteroidota</taxon>
        <taxon>Flavobacteriia</taxon>
        <taxon>Flavobacteriales</taxon>
        <taxon>Flavobacteriaceae</taxon>
        <taxon>Myroides</taxon>
    </lineage>
</organism>
<keyword evidence="1 4" id="KW-0808">Transferase</keyword>
<protein>
    <submittedName>
        <fullName evidence="4">TDP-fucosamine acetyltransferase</fullName>
    </submittedName>
</protein>
<dbReference type="InterPro" id="IPR000182">
    <property type="entry name" value="GNAT_dom"/>
</dbReference>
<dbReference type="GO" id="GO:0016747">
    <property type="term" value="F:acyltransferase activity, transferring groups other than amino-acyl groups"/>
    <property type="evidence" value="ECO:0007669"/>
    <property type="project" value="InterPro"/>
</dbReference>
<dbReference type="Pfam" id="PF00583">
    <property type="entry name" value="Acetyltransf_1"/>
    <property type="match status" value="1"/>
</dbReference>
<dbReference type="PANTHER" id="PTHR43420">
    <property type="entry name" value="ACETYLTRANSFERASE"/>
    <property type="match status" value="1"/>
</dbReference>
<dbReference type="Proteomes" id="UP000255024">
    <property type="component" value="Unassembled WGS sequence"/>
</dbReference>
<evidence type="ECO:0000313" key="4">
    <source>
        <dbReference type="EMBL" id="STZ69896.1"/>
    </source>
</evidence>
<feature type="domain" description="N-acetyltransferase" evidence="3">
    <location>
        <begin position="3"/>
        <end position="188"/>
    </location>
</feature>
<dbReference type="InterPro" id="IPR016181">
    <property type="entry name" value="Acyl_CoA_acyltransferase"/>
</dbReference>
<dbReference type="EMBL" id="UGQL01000002">
    <property type="protein sequence ID" value="STZ69896.1"/>
    <property type="molecule type" value="Genomic_DNA"/>
</dbReference>
<proteinExistence type="predicted"/>
<dbReference type="PROSITE" id="PS51186">
    <property type="entry name" value="GNAT"/>
    <property type="match status" value="1"/>
</dbReference>
<dbReference type="SUPFAM" id="SSF55729">
    <property type="entry name" value="Acyl-CoA N-acyltransferases (Nat)"/>
    <property type="match status" value="1"/>
</dbReference>
<evidence type="ECO:0000256" key="2">
    <source>
        <dbReference type="ARBA" id="ARBA00023315"/>
    </source>
</evidence>
<evidence type="ECO:0000313" key="5">
    <source>
        <dbReference type="Proteomes" id="UP000255024"/>
    </source>
</evidence>
<dbReference type="Gene3D" id="3.40.630.30">
    <property type="match status" value="1"/>
</dbReference>
<keyword evidence="5" id="KW-1185">Reference proteome</keyword>
<reference evidence="4 5" key="1">
    <citation type="submission" date="2018-06" db="EMBL/GenBank/DDBJ databases">
        <authorList>
            <consortium name="Pathogen Informatics"/>
            <person name="Doyle S."/>
        </authorList>
    </citation>
    <scope>NUCLEOTIDE SEQUENCE [LARGE SCALE GENOMIC DNA]</scope>
    <source>
        <strain evidence="4 5">NCTC11179</strain>
    </source>
</reference>
<gene>
    <name evidence="4" type="ORF">NCTC11179_03421</name>
</gene>
<dbReference type="CDD" id="cd04301">
    <property type="entry name" value="NAT_SF"/>
    <property type="match status" value="1"/>
</dbReference>
<keyword evidence="2" id="KW-0012">Acyltransferase</keyword>
<dbReference type="RefSeq" id="WP_115092508.1">
    <property type="nucleotide sequence ID" value="NZ_CP068107.1"/>
</dbReference>
<evidence type="ECO:0000256" key="1">
    <source>
        <dbReference type="ARBA" id="ARBA00022679"/>
    </source>
</evidence>
<dbReference type="PANTHER" id="PTHR43420:SF47">
    <property type="entry name" value="N-ACETYLTRANSFERASE DOMAIN-CONTAINING PROTEIN"/>
    <property type="match status" value="1"/>
</dbReference>
<accession>A0A378U441</accession>
<sequence>MHFTIRPAQKEDFDVVPELMLQAMEDIVFSFIQQEDIEEAINFLTTLFKQPDNLYSYQNTFVAVDDEENVVGSITGYNGDDFIKLREPVLELMRKKYNNDMIPEPETEGGEYYLDTVAVSPLVQGKGVGSHLLKAATDFARSQHYKQVGLIVDLENPNAMKLYARLGFVQGKQLDFVGGEYYHMYLRF</sequence>
<dbReference type="AlphaFoldDB" id="A0A378U441"/>
<dbReference type="InterPro" id="IPR050680">
    <property type="entry name" value="YpeA/RimI_acetyltransf"/>
</dbReference>
<name>A0A378U441_MYROD</name>
<evidence type="ECO:0000259" key="3">
    <source>
        <dbReference type="PROSITE" id="PS51186"/>
    </source>
</evidence>